<name>A0A931CLX2_9ACTN</name>
<dbReference type="Proteomes" id="UP000598146">
    <property type="component" value="Unassembled WGS sequence"/>
</dbReference>
<evidence type="ECO:0000256" key="1">
    <source>
        <dbReference type="SAM" id="Phobius"/>
    </source>
</evidence>
<dbReference type="RefSeq" id="WP_196420469.1">
    <property type="nucleotide sequence ID" value="NZ_JADQTO010000043.1"/>
</dbReference>
<accession>A0A931CLX2</accession>
<keyword evidence="1" id="KW-0812">Transmembrane</keyword>
<dbReference type="EMBL" id="JADQTO010000043">
    <property type="protein sequence ID" value="MBG0568698.1"/>
    <property type="molecule type" value="Genomic_DNA"/>
</dbReference>
<reference evidence="2" key="1">
    <citation type="submission" date="2020-11" db="EMBL/GenBank/DDBJ databases">
        <title>Isolation and identification of active actinomycetes.</title>
        <authorList>
            <person name="Sun X."/>
        </authorList>
    </citation>
    <scope>NUCLEOTIDE SEQUENCE</scope>
    <source>
        <strain evidence="2">NEAU-A11</strain>
    </source>
</reference>
<gene>
    <name evidence="2" type="ORF">I4J89_45510</name>
</gene>
<evidence type="ECO:0000313" key="2">
    <source>
        <dbReference type="EMBL" id="MBG0568698.1"/>
    </source>
</evidence>
<keyword evidence="1" id="KW-1133">Transmembrane helix</keyword>
<feature type="transmembrane region" description="Helical" evidence="1">
    <location>
        <begin position="21"/>
        <end position="45"/>
    </location>
</feature>
<keyword evidence="1" id="KW-0472">Membrane</keyword>
<dbReference type="AlphaFoldDB" id="A0A931CLX2"/>
<organism evidence="2 3">
    <name type="scientific">Actinoplanes aureus</name>
    <dbReference type="NCBI Taxonomy" id="2792083"/>
    <lineage>
        <taxon>Bacteria</taxon>
        <taxon>Bacillati</taxon>
        <taxon>Actinomycetota</taxon>
        <taxon>Actinomycetes</taxon>
        <taxon>Micromonosporales</taxon>
        <taxon>Micromonosporaceae</taxon>
        <taxon>Actinoplanes</taxon>
    </lineage>
</organism>
<evidence type="ECO:0000313" key="3">
    <source>
        <dbReference type="Proteomes" id="UP000598146"/>
    </source>
</evidence>
<keyword evidence="3" id="KW-1185">Reference proteome</keyword>
<sequence length="102" mass="11057">MSSIPLYLRFAIFQKKSIVILIAHLPIILISIGLLPSLLLGVLLAPARYTDAILSYIRQLRTWSCAVVSVINEPQLGPVAPIEVGSSEANQACELSEDRDAA</sequence>
<proteinExistence type="predicted"/>
<protein>
    <submittedName>
        <fullName evidence="2">Uncharacterized protein</fullName>
    </submittedName>
</protein>
<comment type="caution">
    <text evidence="2">The sequence shown here is derived from an EMBL/GenBank/DDBJ whole genome shotgun (WGS) entry which is preliminary data.</text>
</comment>